<sequence length="163" mass="18713">METPKIYIVNLSSYNNGNTKGKWYELPVDMGRVERELQLDPEHGEEYAIHDFENFYGFSVGEYSSISELNDYAEKLEEISDLDHLKEFLEIYSIDDIISCKDDLEFVEAEDDEDLAAELVAQMGGVETLSQATLEQYFNYAAYGRDLAISDYSQTSHGYVRNI</sequence>
<dbReference type="EMBL" id="MUIZ01000001">
    <property type="protein sequence ID" value="OUK05634.1"/>
    <property type="molecule type" value="Genomic_DNA"/>
</dbReference>
<evidence type="ECO:0000313" key="1">
    <source>
        <dbReference type="EMBL" id="OUK05634.1"/>
    </source>
</evidence>
<dbReference type="AlphaFoldDB" id="A0A252CGG2"/>
<gene>
    <name evidence="1" type="ORF">BZZ03_02635</name>
</gene>
<comment type="caution">
    <text evidence="1">The sequence shown here is derived from an EMBL/GenBank/DDBJ whole genome shotgun (WGS) entry which is preliminary data.</text>
</comment>
<dbReference type="Proteomes" id="UP000194606">
    <property type="component" value="Unassembled WGS sequence"/>
</dbReference>
<protein>
    <submittedName>
        <fullName evidence="1">Antirestriction protein ArdA</fullName>
    </submittedName>
</protein>
<reference evidence="1 2" key="1">
    <citation type="submission" date="2017-02" db="EMBL/GenBank/DDBJ databases">
        <authorList>
            <person name="Peterson S.W."/>
        </authorList>
    </citation>
    <scope>NUCLEOTIDE SEQUENCE [LARGE SCALE GENOMIC DNA]</scope>
    <source>
        <strain evidence="1">159469</strain>
    </source>
</reference>
<dbReference type="InterPro" id="IPR041893">
    <property type="entry name" value="ArdA_dom3"/>
</dbReference>
<dbReference type="Gene3D" id="1.10.10.1190">
    <property type="entry name" value="Antirestriction protein ArdA, domain 3"/>
    <property type="match status" value="1"/>
</dbReference>
<evidence type="ECO:0000313" key="2">
    <source>
        <dbReference type="Proteomes" id="UP000194606"/>
    </source>
</evidence>
<accession>A0A252CGG2</accession>
<organism evidence="1 2">
    <name type="scientific">Lactococcus petauri</name>
    <dbReference type="NCBI Taxonomy" id="1940789"/>
    <lineage>
        <taxon>Bacteria</taxon>
        <taxon>Bacillati</taxon>
        <taxon>Bacillota</taxon>
        <taxon>Bacilli</taxon>
        <taxon>Lactobacillales</taxon>
        <taxon>Streptococcaceae</taxon>
        <taxon>Lactococcus</taxon>
    </lineage>
</organism>
<dbReference type="Pfam" id="PF07275">
    <property type="entry name" value="ArdA"/>
    <property type="match status" value="1"/>
</dbReference>
<proteinExistence type="predicted"/>
<dbReference type="Gene3D" id="3.10.20.480">
    <property type="entry name" value="Antirestriction protein ArdA, domain 1"/>
    <property type="match status" value="1"/>
</dbReference>
<dbReference type="InterPro" id="IPR009899">
    <property type="entry name" value="ArdA"/>
</dbReference>
<dbReference type="InterPro" id="IPR041895">
    <property type="entry name" value="ArdA_dom1"/>
</dbReference>
<name>A0A252CGG2_9LACT</name>
<dbReference type="RefSeq" id="WP_086582370.1">
    <property type="nucleotide sequence ID" value="NZ_MUIZ01000001.1"/>
</dbReference>